<dbReference type="GO" id="GO:0005975">
    <property type="term" value="P:carbohydrate metabolic process"/>
    <property type="evidence" value="ECO:0007669"/>
    <property type="project" value="InterPro"/>
</dbReference>
<dbReference type="GO" id="GO:0016810">
    <property type="term" value="F:hydrolase activity, acting on carbon-nitrogen (but not peptide) bonds"/>
    <property type="evidence" value="ECO:0007669"/>
    <property type="project" value="InterPro"/>
</dbReference>
<dbReference type="PANTHER" id="PTHR10587:SF133">
    <property type="entry name" value="CHITIN DEACETYLASE 1-RELATED"/>
    <property type="match status" value="1"/>
</dbReference>
<dbReference type="InterPro" id="IPR011330">
    <property type="entry name" value="Glyco_hydro/deAcase_b/a-brl"/>
</dbReference>
<feature type="signal peptide" evidence="3">
    <location>
        <begin position="1"/>
        <end position="17"/>
    </location>
</feature>
<proteinExistence type="predicted"/>
<gene>
    <name evidence="5" type="ORF">SAMN04488051_101331</name>
</gene>
<dbReference type="InterPro" id="IPR050248">
    <property type="entry name" value="Polysacc_deacetylase_ArnD"/>
</dbReference>
<dbReference type="PANTHER" id="PTHR10587">
    <property type="entry name" value="GLYCOSYL TRANSFERASE-RELATED"/>
    <property type="match status" value="1"/>
</dbReference>
<evidence type="ECO:0000313" key="5">
    <source>
        <dbReference type="EMBL" id="SEA01166.1"/>
    </source>
</evidence>
<accession>A0A1H3XP88</accession>
<feature type="chain" id="PRO_5011610270" evidence="3">
    <location>
        <begin position="18"/>
        <end position="301"/>
    </location>
</feature>
<dbReference type="STRING" id="152573.SAMN04488051_101331"/>
<dbReference type="AlphaFoldDB" id="A0A1H3XP88"/>
<keyword evidence="1" id="KW-0479">Metal-binding</keyword>
<dbReference type="PROSITE" id="PS51677">
    <property type="entry name" value="NODB"/>
    <property type="match status" value="1"/>
</dbReference>
<dbReference type="OrthoDB" id="115239at2"/>
<protein>
    <submittedName>
        <fullName evidence="5">Polysaccharide deacetylase</fullName>
    </submittedName>
</protein>
<evidence type="ECO:0000259" key="4">
    <source>
        <dbReference type="PROSITE" id="PS51677"/>
    </source>
</evidence>
<dbReference type="Gene3D" id="3.20.20.370">
    <property type="entry name" value="Glycoside hydrolase/deacetylase"/>
    <property type="match status" value="1"/>
</dbReference>
<name>A0A1H3XP88_ALKAM</name>
<organism evidence="5 6">
    <name type="scientific">Alkalimonas amylolytica</name>
    <dbReference type="NCBI Taxonomy" id="152573"/>
    <lineage>
        <taxon>Bacteria</taxon>
        <taxon>Pseudomonadati</taxon>
        <taxon>Pseudomonadota</taxon>
        <taxon>Gammaproteobacteria</taxon>
        <taxon>Alkalimonas</taxon>
    </lineage>
</organism>
<evidence type="ECO:0000256" key="3">
    <source>
        <dbReference type="SAM" id="SignalP"/>
    </source>
</evidence>
<dbReference type="Pfam" id="PF01522">
    <property type="entry name" value="Polysacc_deac_1"/>
    <property type="match status" value="1"/>
</dbReference>
<dbReference type="InterPro" id="IPR002509">
    <property type="entry name" value="NODB_dom"/>
</dbReference>
<dbReference type="Proteomes" id="UP000198773">
    <property type="component" value="Unassembled WGS sequence"/>
</dbReference>
<dbReference type="EMBL" id="FNRM01000001">
    <property type="protein sequence ID" value="SEA01166.1"/>
    <property type="molecule type" value="Genomic_DNA"/>
</dbReference>
<dbReference type="GO" id="GO:0016020">
    <property type="term" value="C:membrane"/>
    <property type="evidence" value="ECO:0007669"/>
    <property type="project" value="TreeGrafter"/>
</dbReference>
<keyword evidence="2" id="KW-0378">Hydrolase</keyword>
<reference evidence="5 6" key="1">
    <citation type="submission" date="2016-10" db="EMBL/GenBank/DDBJ databases">
        <authorList>
            <person name="de Groot N.N."/>
        </authorList>
    </citation>
    <scope>NUCLEOTIDE SEQUENCE [LARGE SCALE GENOMIC DNA]</scope>
    <source>
        <strain evidence="5 6">CGMCC 1.3430</strain>
    </source>
</reference>
<keyword evidence="3" id="KW-0732">Signal</keyword>
<evidence type="ECO:0000256" key="2">
    <source>
        <dbReference type="ARBA" id="ARBA00022801"/>
    </source>
</evidence>
<dbReference type="RefSeq" id="WP_091338475.1">
    <property type="nucleotide sequence ID" value="NZ_FNRM01000001.1"/>
</dbReference>
<feature type="domain" description="NodB homology" evidence="4">
    <location>
        <begin position="30"/>
        <end position="251"/>
    </location>
</feature>
<dbReference type="GO" id="GO:0046872">
    <property type="term" value="F:metal ion binding"/>
    <property type="evidence" value="ECO:0007669"/>
    <property type="project" value="UniProtKB-KW"/>
</dbReference>
<evidence type="ECO:0000313" key="6">
    <source>
        <dbReference type="Proteomes" id="UP000198773"/>
    </source>
</evidence>
<sequence>MKLAIAILAFLSLNLLATEPLAELSSTGTKRIAISFDDAPTPTHGYFTGPERTSLLLESLEKAGIQQAAFFAVSEHITSEGHQRLLAYSNAGHIIANHTHSHPNLNSTSLAYYLADIAQADSALQHYPTFRKWFRFPYLREGDTLSKRDGVRQYLADNHYINAYITLNNYDWYLDQLFQQAIQAGEAVDLAAMRSFYVDTLMASIHYYHELALQYLNRSPHHVLLLHENDLAALFIHDLIAELQLQGWKIIPMEQAYQDPLLSYQSSRCTRPSANWYSKHANRSSARSTALWYTPIGRLAG</sequence>
<keyword evidence="6" id="KW-1185">Reference proteome</keyword>
<dbReference type="SUPFAM" id="SSF88713">
    <property type="entry name" value="Glycoside hydrolase/deacetylase"/>
    <property type="match status" value="1"/>
</dbReference>
<evidence type="ECO:0000256" key="1">
    <source>
        <dbReference type="ARBA" id="ARBA00022723"/>
    </source>
</evidence>